<protein>
    <submittedName>
        <fullName evidence="2">DUF3265 domain-containing protein</fullName>
    </submittedName>
</protein>
<dbReference type="EMBL" id="CP014038">
    <property type="protein sequence ID" value="AUW38233.1"/>
    <property type="molecule type" value="Genomic_DNA"/>
</dbReference>
<dbReference type="EMBL" id="CP014038">
    <property type="protein sequence ID" value="AUW38231.1"/>
    <property type="molecule type" value="Genomic_DNA"/>
</dbReference>
<gene>
    <name evidence="1" type="ORF">AL538_27870</name>
    <name evidence="2" type="ORF">AL538_27885</name>
</gene>
<organism evidence="2 3">
    <name type="scientific">Vibrio harveyi</name>
    <name type="common">Beneckea harveyi</name>
    <dbReference type="NCBI Taxonomy" id="669"/>
    <lineage>
        <taxon>Bacteria</taxon>
        <taxon>Pseudomonadati</taxon>
        <taxon>Pseudomonadota</taxon>
        <taxon>Gammaproteobacteria</taxon>
        <taxon>Vibrionales</taxon>
        <taxon>Vibrionaceae</taxon>
        <taxon>Vibrio</taxon>
    </lineage>
</organism>
<proteinExistence type="predicted"/>
<reference evidence="2" key="2">
    <citation type="submission" date="2018-01" db="EMBL/GenBank/DDBJ databases">
        <title>FDA dAtabase for Regulatory Grade micrObial Sequences (FDA-ARGOS): Supporting development and validation of Infectious Disease Dx tests.</title>
        <authorList>
            <person name="Hoffmann M."/>
            <person name="Allard M."/>
            <person name="Evans P."/>
            <person name="Brown E."/>
            <person name="Tallon L."/>
            <person name="Sadzewicz L."/>
            <person name="Sengamalay N."/>
            <person name="Ott S."/>
            <person name="Godinez A."/>
            <person name="Nagaraj S."/>
            <person name="Vyas G."/>
            <person name="Aluvathingal J."/>
            <person name="Nadendla S."/>
            <person name="Geyer C."/>
            <person name="Sichtig H."/>
        </authorList>
    </citation>
    <scope>NUCLEOTIDE SEQUENCE</scope>
    <source>
        <strain evidence="2">FDAARGOS_107</strain>
    </source>
</reference>
<name>A0ABN5GVV6_VIBHA</name>
<accession>A0ABN5GVV6</accession>
<evidence type="ECO:0000313" key="2">
    <source>
        <dbReference type="EMBL" id="AUW38233.1"/>
    </source>
</evidence>
<sequence length="68" mass="7744">MGTLSLPLKQGISLWYQLKSLKSIWKSYSVKNITNNLRAIRHAWHFYYASALVFKVVCGNISIACLTP</sequence>
<dbReference type="Proteomes" id="UP000067422">
    <property type="component" value="Chromosome 1"/>
</dbReference>
<evidence type="ECO:0000313" key="1">
    <source>
        <dbReference type="EMBL" id="AUW38231.1"/>
    </source>
</evidence>
<reference evidence="3" key="1">
    <citation type="submission" date="2015-12" db="EMBL/GenBank/DDBJ databases">
        <title>FDA dAtabase for Regulatory Grade micrObial Sequences (FDA-ARGOS): Supporting development and validation of Infectious Disease Dx tests.</title>
        <authorList>
            <person name="Hoffmann M."/>
            <person name="Allard M."/>
            <person name="Evans P."/>
            <person name="Brown E."/>
            <person name="Tallon L.J."/>
            <person name="Sadzewicz L."/>
            <person name="Sengamalay N."/>
            <person name="Ott S."/>
            <person name="Godinez A."/>
            <person name="Nagaraj S."/>
            <person name="Vyas G."/>
            <person name="Aluvathingal J."/>
            <person name="Nadendla S."/>
            <person name="Geyer C."/>
            <person name="Sichtig H."/>
        </authorList>
    </citation>
    <scope>NUCLEOTIDE SEQUENCE [LARGE SCALE GENOMIC DNA]</scope>
    <source>
        <strain evidence="3">ATCC 43516</strain>
    </source>
</reference>
<keyword evidence="3" id="KW-1185">Reference proteome</keyword>
<evidence type="ECO:0000313" key="3">
    <source>
        <dbReference type="Proteomes" id="UP000067422"/>
    </source>
</evidence>